<dbReference type="SUPFAM" id="SSF55031">
    <property type="entry name" value="Bacterial exopeptidase dimerisation domain"/>
    <property type="match status" value="1"/>
</dbReference>
<dbReference type="Gene3D" id="3.30.70.360">
    <property type="match status" value="1"/>
</dbReference>
<dbReference type="InterPro" id="IPR050072">
    <property type="entry name" value="Peptidase_M20A"/>
</dbReference>
<evidence type="ECO:0000256" key="7">
    <source>
        <dbReference type="ARBA" id="ARBA00022801"/>
    </source>
</evidence>
<evidence type="ECO:0000256" key="3">
    <source>
        <dbReference type="ARBA" id="ARBA00022490"/>
    </source>
</evidence>
<keyword evidence="4" id="KW-0055">Arginine biosynthesis</keyword>
<dbReference type="Pfam" id="PF01546">
    <property type="entry name" value="Peptidase_M20"/>
    <property type="match status" value="1"/>
</dbReference>
<keyword evidence="8" id="KW-0862">Zinc</keyword>
<dbReference type="PROSITE" id="PS00758">
    <property type="entry name" value="ARGE_DAPE_CPG2_1"/>
    <property type="match status" value="1"/>
</dbReference>
<evidence type="ECO:0000313" key="12">
    <source>
        <dbReference type="Proteomes" id="UP001589814"/>
    </source>
</evidence>
<dbReference type="PANTHER" id="PTHR43808:SF31">
    <property type="entry name" value="N-ACETYL-L-CITRULLINE DEACETYLASE"/>
    <property type="match status" value="1"/>
</dbReference>
<comment type="caution">
    <text evidence="11">The sequence shown here is derived from an EMBL/GenBank/DDBJ whole genome shotgun (WGS) entry which is preliminary data.</text>
</comment>
<sequence>MTAPAPAGTPDSAELLAELIAFDTTSHRSNLALIGFIEAYLAGQGVKTQRIPDASGEKANLFATIGPAEASGILLSGHTDTVPVEGQPWQRPPYCLTREGDRFYGRGTADMKGFLACVLAAVPRFVNAPLQRPIHLAFSCDEEVGCVGVRSMIERLPSLAPASLACIVGEPTGMRPVMGHKGKLARRCHIRGAACHSAYAPQGVNAIEYAAALIGRLVAVAERLQQQDEQDARFTPPFSTLQVGTIQGGRALNIVPDECSFDWEMRALPGVEPQVIEHELRDWAERELLPRMQAVAPGARIDFEPLAEYPGLAADAEGAAARLLAELTGCCAFDTVAFGTEAGLYAEAGVPTLVCGPGSMAQGHKADEYIEAEQLEACDAMMARLAARLSSSAT</sequence>
<dbReference type="NCBIfam" id="NF005710">
    <property type="entry name" value="PRK07522.1"/>
    <property type="match status" value="1"/>
</dbReference>
<keyword evidence="9" id="KW-0170">Cobalt</keyword>
<name>A0ABV6FZS3_9GAMM</name>
<dbReference type="Gene3D" id="3.40.630.10">
    <property type="entry name" value="Zn peptidases"/>
    <property type="match status" value="1"/>
</dbReference>
<evidence type="ECO:0000256" key="8">
    <source>
        <dbReference type="ARBA" id="ARBA00022833"/>
    </source>
</evidence>
<dbReference type="SUPFAM" id="SSF53187">
    <property type="entry name" value="Zn-dependent exopeptidases"/>
    <property type="match status" value="1"/>
</dbReference>
<keyword evidence="6" id="KW-0479">Metal-binding</keyword>
<proteinExistence type="inferred from homology"/>
<dbReference type="GO" id="GO:0008777">
    <property type="term" value="F:acetylornithine deacetylase activity"/>
    <property type="evidence" value="ECO:0007669"/>
    <property type="project" value="UniProtKB-EC"/>
</dbReference>
<protein>
    <submittedName>
        <fullName evidence="11">Acetylornithine deacetylase</fullName>
        <ecNumber evidence="11">3.5.1.16</ecNumber>
    </submittedName>
</protein>
<evidence type="ECO:0000256" key="5">
    <source>
        <dbReference type="ARBA" id="ARBA00022605"/>
    </source>
</evidence>
<dbReference type="InterPro" id="IPR010169">
    <property type="entry name" value="AcOrn-deacetyl"/>
</dbReference>
<evidence type="ECO:0000256" key="9">
    <source>
        <dbReference type="ARBA" id="ARBA00023285"/>
    </source>
</evidence>
<evidence type="ECO:0000256" key="4">
    <source>
        <dbReference type="ARBA" id="ARBA00022571"/>
    </source>
</evidence>
<comment type="similarity">
    <text evidence="2">Belongs to the peptidase M20A family. ArgE subfamily.</text>
</comment>
<gene>
    <name evidence="11" type="primary">argE</name>
    <name evidence="11" type="ORF">ACFFHW_02525</name>
</gene>
<accession>A0ABV6FZS3</accession>
<evidence type="ECO:0000313" key="11">
    <source>
        <dbReference type="EMBL" id="MFC0266881.1"/>
    </source>
</evidence>
<keyword evidence="7 11" id="KW-0378">Hydrolase</keyword>
<dbReference type="CDD" id="cd03894">
    <property type="entry name" value="M20_ArgE"/>
    <property type="match status" value="1"/>
</dbReference>
<keyword evidence="5" id="KW-0028">Amino-acid biosynthesis</keyword>
<dbReference type="PANTHER" id="PTHR43808">
    <property type="entry name" value="ACETYLORNITHINE DEACETYLASE"/>
    <property type="match status" value="1"/>
</dbReference>
<reference evidence="11 12" key="1">
    <citation type="submission" date="2024-09" db="EMBL/GenBank/DDBJ databases">
        <authorList>
            <person name="Sun Q."/>
            <person name="Mori K."/>
        </authorList>
    </citation>
    <scope>NUCLEOTIDE SEQUENCE [LARGE SCALE GENOMIC DNA]</scope>
    <source>
        <strain evidence="11 12">CCM 7415</strain>
    </source>
</reference>
<evidence type="ECO:0000256" key="1">
    <source>
        <dbReference type="ARBA" id="ARBA00001947"/>
    </source>
</evidence>
<dbReference type="InterPro" id="IPR036264">
    <property type="entry name" value="Bact_exopeptidase_dim_dom"/>
</dbReference>
<keyword evidence="3" id="KW-0963">Cytoplasm</keyword>
<dbReference type="Pfam" id="PF07687">
    <property type="entry name" value="M20_dimer"/>
    <property type="match status" value="1"/>
</dbReference>
<dbReference type="Proteomes" id="UP001589814">
    <property type="component" value="Unassembled WGS sequence"/>
</dbReference>
<evidence type="ECO:0000259" key="10">
    <source>
        <dbReference type="Pfam" id="PF07687"/>
    </source>
</evidence>
<dbReference type="InterPro" id="IPR002933">
    <property type="entry name" value="Peptidase_M20"/>
</dbReference>
<dbReference type="NCBIfam" id="TIGR01892">
    <property type="entry name" value="AcOrn-deacetyl"/>
    <property type="match status" value="1"/>
</dbReference>
<dbReference type="RefSeq" id="WP_019949801.1">
    <property type="nucleotide sequence ID" value="NZ_JBHLVX010000010.1"/>
</dbReference>
<organism evidence="11 12">
    <name type="scientific">Kushneria aurantia</name>
    <dbReference type="NCBI Taxonomy" id="504092"/>
    <lineage>
        <taxon>Bacteria</taxon>
        <taxon>Pseudomonadati</taxon>
        <taxon>Pseudomonadota</taxon>
        <taxon>Gammaproteobacteria</taxon>
        <taxon>Oceanospirillales</taxon>
        <taxon>Halomonadaceae</taxon>
        <taxon>Kushneria</taxon>
    </lineage>
</organism>
<evidence type="ECO:0000256" key="2">
    <source>
        <dbReference type="ARBA" id="ARBA00005691"/>
    </source>
</evidence>
<evidence type="ECO:0000256" key="6">
    <source>
        <dbReference type="ARBA" id="ARBA00022723"/>
    </source>
</evidence>
<dbReference type="EC" id="3.5.1.16" evidence="11"/>
<comment type="cofactor">
    <cofactor evidence="1">
        <name>Zn(2+)</name>
        <dbReference type="ChEBI" id="CHEBI:29105"/>
    </cofactor>
</comment>
<feature type="domain" description="Peptidase M20 dimerisation" evidence="10">
    <location>
        <begin position="179"/>
        <end position="289"/>
    </location>
</feature>
<dbReference type="InterPro" id="IPR001261">
    <property type="entry name" value="ArgE/DapE_CS"/>
</dbReference>
<dbReference type="EMBL" id="JBHLVX010000010">
    <property type="protein sequence ID" value="MFC0266881.1"/>
    <property type="molecule type" value="Genomic_DNA"/>
</dbReference>
<dbReference type="InterPro" id="IPR011650">
    <property type="entry name" value="Peptidase_M20_dimer"/>
</dbReference>
<keyword evidence="12" id="KW-1185">Reference proteome</keyword>
<dbReference type="PROSITE" id="PS00759">
    <property type="entry name" value="ARGE_DAPE_CPG2_2"/>
    <property type="match status" value="1"/>
</dbReference>